<dbReference type="EMBL" id="PESE01000011">
    <property type="protein sequence ID" value="PYD36580.1"/>
    <property type="molecule type" value="Genomic_DNA"/>
</dbReference>
<dbReference type="AlphaFoldDB" id="A0A318NRV2"/>
<reference evidence="2 3" key="1">
    <citation type="submission" date="2017-11" db="EMBL/GenBank/DDBJ databases">
        <title>Genome sequence of the oocydin A producing rhizobacterium Serratia plymuthica 4Rx5.</title>
        <authorList>
            <person name="Matilla M.A."/>
            <person name="Udaondo Z."/>
            <person name="Salmond G.P.C."/>
        </authorList>
    </citation>
    <scope>NUCLEOTIDE SEQUENCE [LARGE SCALE GENOMIC DNA]</scope>
    <source>
        <strain evidence="2 3">4Rx5</strain>
    </source>
</reference>
<dbReference type="GO" id="GO:0043565">
    <property type="term" value="F:sequence-specific DNA binding"/>
    <property type="evidence" value="ECO:0007669"/>
    <property type="project" value="UniProtKB-ARBA"/>
</dbReference>
<dbReference type="Gene3D" id="1.10.1220.10">
    <property type="entry name" value="Met repressor-like"/>
    <property type="match status" value="1"/>
</dbReference>
<dbReference type="InterPro" id="IPR010985">
    <property type="entry name" value="Ribbon_hlx_hlx"/>
</dbReference>
<dbReference type="OrthoDB" id="6628194at2"/>
<sequence>MKVKEHMGDDRGRPRKFAPGEITKYALRIPENLLNELRVSARIQKHSLNDEILSRLMLSLNYSPKRPVSRTVEAEQLIIIAREFVEFLESKKKNYKFEE</sequence>
<dbReference type="InterPro" id="IPR013321">
    <property type="entry name" value="Arc_rbn_hlx_hlx"/>
</dbReference>
<dbReference type="RefSeq" id="WP_051170117.1">
    <property type="nucleotide sequence ID" value="NZ_PESE01000011.1"/>
</dbReference>
<proteinExistence type="predicted"/>
<keyword evidence="2" id="KW-0238">DNA-binding</keyword>
<feature type="domain" description="Arc-like DNA binding" evidence="1">
    <location>
        <begin position="24"/>
        <end position="61"/>
    </location>
</feature>
<name>A0A318NRV2_SERPL</name>
<gene>
    <name evidence="2" type="ORF">CT690_23840</name>
</gene>
<organism evidence="2 3">
    <name type="scientific">Serratia plymuthica</name>
    <dbReference type="NCBI Taxonomy" id="82996"/>
    <lineage>
        <taxon>Bacteria</taxon>
        <taxon>Pseudomonadati</taxon>
        <taxon>Pseudomonadota</taxon>
        <taxon>Gammaproteobacteria</taxon>
        <taxon>Enterobacterales</taxon>
        <taxon>Yersiniaceae</taxon>
        <taxon>Serratia</taxon>
    </lineage>
</organism>
<dbReference type="SUPFAM" id="SSF47598">
    <property type="entry name" value="Ribbon-helix-helix"/>
    <property type="match status" value="1"/>
</dbReference>
<dbReference type="InterPro" id="IPR005569">
    <property type="entry name" value="Arc_DNA-bd_dom"/>
</dbReference>
<evidence type="ECO:0000313" key="2">
    <source>
        <dbReference type="EMBL" id="PYD36580.1"/>
    </source>
</evidence>
<comment type="caution">
    <text evidence="2">The sequence shown here is derived from an EMBL/GenBank/DDBJ whole genome shotgun (WGS) entry which is preliminary data.</text>
</comment>
<evidence type="ECO:0000313" key="3">
    <source>
        <dbReference type="Proteomes" id="UP000248196"/>
    </source>
</evidence>
<dbReference type="GO" id="GO:0006355">
    <property type="term" value="P:regulation of DNA-templated transcription"/>
    <property type="evidence" value="ECO:0007669"/>
    <property type="project" value="InterPro"/>
</dbReference>
<protein>
    <submittedName>
        <fullName evidence="2">Arc family DNA-binding protein</fullName>
    </submittedName>
</protein>
<evidence type="ECO:0000259" key="1">
    <source>
        <dbReference type="Pfam" id="PF03869"/>
    </source>
</evidence>
<accession>A0A318NRV2</accession>
<dbReference type="Pfam" id="PF03869">
    <property type="entry name" value="Arc"/>
    <property type="match status" value="1"/>
</dbReference>
<dbReference type="Proteomes" id="UP000248196">
    <property type="component" value="Unassembled WGS sequence"/>
</dbReference>